<dbReference type="VEuPathDB" id="VectorBase:GPPI028355"/>
<reference evidence="3" key="1">
    <citation type="submission" date="2015-01" db="EMBL/GenBank/DDBJ databases">
        <authorList>
            <person name="Aksoy S."/>
            <person name="Warren W."/>
            <person name="Wilson R.K."/>
        </authorList>
    </citation>
    <scope>NUCLEOTIDE SEQUENCE [LARGE SCALE GENOMIC DNA]</scope>
    <source>
        <strain evidence="3">IAEA</strain>
    </source>
</reference>
<keyword evidence="3" id="KW-1185">Reference proteome</keyword>
<feature type="compositionally biased region" description="Acidic residues" evidence="1">
    <location>
        <begin position="67"/>
        <end position="79"/>
    </location>
</feature>
<feature type="region of interest" description="Disordered" evidence="1">
    <location>
        <begin position="53"/>
        <end position="88"/>
    </location>
</feature>
<sequence>MSSTELECATVAALFIVFINGFNQTLSSQLKNQTKVFNTDAIKHLISKPLIDVEDKQANNNNGDLDVNNDDDDDDDDDDTRPRKENKNIIKTKMWPGLNRFLHKTPGTALSIYDTH</sequence>
<accession>A0A1B0BFG9</accession>
<evidence type="ECO:0000256" key="1">
    <source>
        <dbReference type="SAM" id="MobiDB-lite"/>
    </source>
</evidence>
<dbReference type="EMBL" id="JXJN01013453">
    <property type="status" value="NOT_ANNOTATED_CDS"/>
    <property type="molecule type" value="Genomic_DNA"/>
</dbReference>
<organism evidence="2 3">
    <name type="scientific">Glossina palpalis gambiensis</name>
    <dbReference type="NCBI Taxonomy" id="67801"/>
    <lineage>
        <taxon>Eukaryota</taxon>
        <taxon>Metazoa</taxon>
        <taxon>Ecdysozoa</taxon>
        <taxon>Arthropoda</taxon>
        <taxon>Hexapoda</taxon>
        <taxon>Insecta</taxon>
        <taxon>Pterygota</taxon>
        <taxon>Neoptera</taxon>
        <taxon>Endopterygota</taxon>
        <taxon>Diptera</taxon>
        <taxon>Brachycera</taxon>
        <taxon>Muscomorpha</taxon>
        <taxon>Hippoboscoidea</taxon>
        <taxon>Glossinidae</taxon>
        <taxon>Glossina</taxon>
    </lineage>
</organism>
<name>A0A1B0BFG9_9MUSC</name>
<dbReference type="EnsemblMetazoa" id="GPPI028355-RA">
    <property type="protein sequence ID" value="GPPI028355-PA"/>
    <property type="gene ID" value="GPPI028355"/>
</dbReference>
<evidence type="ECO:0000313" key="2">
    <source>
        <dbReference type="EnsemblMetazoa" id="GPPI028355-PA"/>
    </source>
</evidence>
<protein>
    <submittedName>
        <fullName evidence="2">Uncharacterized protein</fullName>
    </submittedName>
</protein>
<dbReference type="Proteomes" id="UP000092460">
    <property type="component" value="Unassembled WGS sequence"/>
</dbReference>
<evidence type="ECO:0000313" key="3">
    <source>
        <dbReference type="Proteomes" id="UP000092460"/>
    </source>
</evidence>
<reference evidence="2" key="2">
    <citation type="submission" date="2020-05" db="UniProtKB">
        <authorList>
            <consortium name="EnsemblMetazoa"/>
        </authorList>
    </citation>
    <scope>IDENTIFICATION</scope>
    <source>
        <strain evidence="2">IAEA</strain>
    </source>
</reference>
<dbReference type="AlphaFoldDB" id="A0A1B0BFG9"/>
<proteinExistence type="predicted"/>